<reference evidence="3 4" key="1">
    <citation type="journal article" date="2015" name="Fungal Genet. Biol.">
        <title>Evolution of novel wood decay mechanisms in Agaricales revealed by the genome sequences of Fistulina hepatica and Cylindrobasidium torrendii.</title>
        <authorList>
            <person name="Floudas D."/>
            <person name="Held B.W."/>
            <person name="Riley R."/>
            <person name="Nagy L.G."/>
            <person name="Koehler G."/>
            <person name="Ransdell A.S."/>
            <person name="Younus H."/>
            <person name="Chow J."/>
            <person name="Chiniquy J."/>
            <person name="Lipzen A."/>
            <person name="Tritt A."/>
            <person name="Sun H."/>
            <person name="Haridas S."/>
            <person name="LaButti K."/>
            <person name="Ohm R.A."/>
            <person name="Kues U."/>
            <person name="Blanchette R.A."/>
            <person name="Grigoriev I.V."/>
            <person name="Minto R.E."/>
            <person name="Hibbett D.S."/>
        </authorList>
    </citation>
    <scope>NUCLEOTIDE SEQUENCE [LARGE SCALE GENOMIC DNA]</scope>
    <source>
        <strain evidence="3 4">FP15055 ss-10</strain>
    </source>
</reference>
<dbReference type="Pfam" id="PF09949">
    <property type="entry name" value="APP1_cat"/>
    <property type="match status" value="1"/>
</dbReference>
<feature type="chain" id="PRO_5002316483" description="Phosphatidate phosphatase APP1 catalytic domain-containing protein" evidence="1">
    <location>
        <begin position="18"/>
        <end position="362"/>
    </location>
</feature>
<evidence type="ECO:0000256" key="1">
    <source>
        <dbReference type="SAM" id="SignalP"/>
    </source>
</evidence>
<keyword evidence="1" id="KW-0732">Signal</keyword>
<evidence type="ECO:0000313" key="3">
    <source>
        <dbReference type="EMBL" id="KIY62350.1"/>
    </source>
</evidence>
<dbReference type="GO" id="GO:0030479">
    <property type="term" value="C:actin cortical patch"/>
    <property type="evidence" value="ECO:0007669"/>
    <property type="project" value="TreeGrafter"/>
</dbReference>
<accession>A0A0D7AWI5</accession>
<feature type="domain" description="Phosphatidate phosphatase APP1 catalytic" evidence="2">
    <location>
        <begin position="161"/>
        <end position="317"/>
    </location>
</feature>
<proteinExistence type="predicted"/>
<sequence length="362" mass="38582">MHGSLLSLAALGLAASAAPSPRVSRQDDGTTFLLFDAPAVVNQDGTTASVAAFAYTAPINTSALAAVLTATFEKVGIDASDITTPLERTKLFATRGLGEQEVAIDVSGCSQSVTLTTSGEPDYGLAQQTVSLGSCASASEAFEGTAGDAAITFFPSEDAGFGVISDIDDTVKVSNVLDTMKAIKAVLFDDAVPVSGMPELYSSLVESLDDPNFIYITGSPYELYPNLHDFISTSFVDSRGPILTKNLTVTNIAELASQIFDDSDTLNYKVSQIDRVHELYPNKKFLAIGDSTQKDPEVYAKAFNTYGDFIQCIWIRQVEDADNSDERFATAFEGVPETKYRVFTDEDIVNVLPTLDVAGGSC</sequence>
<dbReference type="PANTHER" id="PTHR28208:SF1">
    <property type="entry name" value="FILAMENT ORGANIZATION PROTEIN APP1-LIKE, PUTATIVE (AFU_ORTHOLOGUE AFUA_1G06650)-RELATED"/>
    <property type="match status" value="1"/>
</dbReference>
<evidence type="ECO:0000259" key="2">
    <source>
        <dbReference type="Pfam" id="PF09949"/>
    </source>
</evidence>
<organism evidence="3 4">
    <name type="scientific">Cylindrobasidium torrendii FP15055 ss-10</name>
    <dbReference type="NCBI Taxonomy" id="1314674"/>
    <lineage>
        <taxon>Eukaryota</taxon>
        <taxon>Fungi</taxon>
        <taxon>Dikarya</taxon>
        <taxon>Basidiomycota</taxon>
        <taxon>Agaricomycotina</taxon>
        <taxon>Agaricomycetes</taxon>
        <taxon>Agaricomycetidae</taxon>
        <taxon>Agaricales</taxon>
        <taxon>Marasmiineae</taxon>
        <taxon>Physalacriaceae</taxon>
        <taxon>Cylindrobasidium</taxon>
    </lineage>
</organism>
<dbReference type="OrthoDB" id="414243at2759"/>
<dbReference type="EMBL" id="KN880793">
    <property type="protein sequence ID" value="KIY62350.1"/>
    <property type="molecule type" value="Genomic_DNA"/>
</dbReference>
<evidence type="ECO:0000313" key="4">
    <source>
        <dbReference type="Proteomes" id="UP000054007"/>
    </source>
</evidence>
<name>A0A0D7AWI5_9AGAR</name>
<gene>
    <name evidence="3" type="ORF">CYLTODRAFT_494702</name>
</gene>
<dbReference type="PANTHER" id="PTHR28208">
    <property type="entry name" value="PHOSPHATIDATE PHOSPHATASE APP1"/>
    <property type="match status" value="1"/>
</dbReference>
<feature type="signal peptide" evidence="1">
    <location>
        <begin position="1"/>
        <end position="17"/>
    </location>
</feature>
<dbReference type="AlphaFoldDB" id="A0A0D7AWI5"/>
<keyword evidence="4" id="KW-1185">Reference proteome</keyword>
<dbReference type="InterPro" id="IPR052935">
    <property type="entry name" value="Mg2+_PAP"/>
</dbReference>
<dbReference type="Proteomes" id="UP000054007">
    <property type="component" value="Unassembled WGS sequence"/>
</dbReference>
<protein>
    <recommendedName>
        <fullName evidence="2">Phosphatidate phosphatase APP1 catalytic domain-containing protein</fullName>
    </recommendedName>
</protein>
<dbReference type="STRING" id="1314674.A0A0D7AWI5"/>
<dbReference type="InterPro" id="IPR019236">
    <property type="entry name" value="APP1_cat"/>
</dbReference>
<dbReference type="GO" id="GO:0008195">
    <property type="term" value="F:phosphatidate phosphatase activity"/>
    <property type="evidence" value="ECO:0007669"/>
    <property type="project" value="InterPro"/>
</dbReference>